<name>A0ABX7PC84_9BACT</name>
<dbReference type="Proteomes" id="UP000662747">
    <property type="component" value="Chromosome"/>
</dbReference>
<accession>A0ABX7PC84</accession>
<protein>
    <recommendedName>
        <fullName evidence="4">Outer membrane protein beta-barrel domain-containing protein</fullName>
    </recommendedName>
</protein>
<keyword evidence="3" id="KW-1185">Reference proteome</keyword>
<sequence>MIRAALPLAALALPAVAMADDTPYYADRRALSLILGPGASYTEYIKSSDNDAESGPDAHLDLMGTRTVGYDGNEIYVLIRGSVRNLDLAVGGGYRNFFGRDAWQSFFDVGVLVRPFSGPWVGPRVGFGVRHTFSERLAVFGGLGITLGFGSGLRGDAEAFTGVQWIFPVGSQ</sequence>
<dbReference type="EMBL" id="CP071090">
    <property type="protein sequence ID" value="QSQ28081.1"/>
    <property type="molecule type" value="Genomic_DNA"/>
</dbReference>
<gene>
    <name evidence="2" type="ORF">JY651_12640</name>
</gene>
<evidence type="ECO:0000256" key="1">
    <source>
        <dbReference type="SAM" id="SignalP"/>
    </source>
</evidence>
<evidence type="ECO:0008006" key="4">
    <source>
        <dbReference type="Google" id="ProtNLM"/>
    </source>
</evidence>
<proteinExistence type="predicted"/>
<feature type="chain" id="PRO_5045147914" description="Outer membrane protein beta-barrel domain-containing protein" evidence="1">
    <location>
        <begin position="20"/>
        <end position="172"/>
    </location>
</feature>
<evidence type="ECO:0000313" key="3">
    <source>
        <dbReference type="Proteomes" id="UP000662747"/>
    </source>
</evidence>
<feature type="signal peptide" evidence="1">
    <location>
        <begin position="1"/>
        <end position="19"/>
    </location>
</feature>
<organism evidence="2 3">
    <name type="scientific">Pyxidicoccus parkwayensis</name>
    <dbReference type="NCBI Taxonomy" id="2813578"/>
    <lineage>
        <taxon>Bacteria</taxon>
        <taxon>Pseudomonadati</taxon>
        <taxon>Myxococcota</taxon>
        <taxon>Myxococcia</taxon>
        <taxon>Myxococcales</taxon>
        <taxon>Cystobacterineae</taxon>
        <taxon>Myxococcaceae</taxon>
        <taxon>Pyxidicoccus</taxon>
    </lineage>
</organism>
<keyword evidence="1" id="KW-0732">Signal</keyword>
<evidence type="ECO:0000313" key="2">
    <source>
        <dbReference type="EMBL" id="QSQ28081.1"/>
    </source>
</evidence>
<reference evidence="2 3" key="1">
    <citation type="submission" date="2021-02" db="EMBL/GenBank/DDBJ databases">
        <title>De Novo genome assembly of isolated myxobacteria.</title>
        <authorList>
            <person name="Stevens D.C."/>
        </authorList>
    </citation>
    <scope>NUCLEOTIDE SEQUENCE [LARGE SCALE GENOMIC DNA]</scope>
    <source>
        <strain evidence="3">SCPEA02</strain>
    </source>
</reference>